<keyword evidence="5" id="KW-1185">Reference proteome</keyword>
<dbReference type="GO" id="GO:0003677">
    <property type="term" value="F:DNA binding"/>
    <property type="evidence" value="ECO:0007669"/>
    <property type="project" value="InterPro"/>
</dbReference>
<dbReference type="PANTHER" id="PTHR33215">
    <property type="entry name" value="PROTEIN DISTAL ANTENNA"/>
    <property type="match status" value="1"/>
</dbReference>
<protein>
    <submittedName>
        <fullName evidence="3 4">Transposase for insertion sequence element IS1666</fullName>
    </submittedName>
</protein>
<evidence type="ECO:0000313" key="6">
    <source>
        <dbReference type="Proteomes" id="UP000045840"/>
    </source>
</evidence>
<dbReference type="InterPro" id="IPR051839">
    <property type="entry name" value="RD_transcriptional_regulator"/>
</dbReference>
<dbReference type="Proteomes" id="UP000044625">
    <property type="component" value="Unassembled WGS sequence"/>
</dbReference>
<evidence type="ECO:0000313" key="4">
    <source>
        <dbReference type="EMBL" id="CRY69803.1"/>
    </source>
</evidence>
<dbReference type="InterPro" id="IPR002514">
    <property type="entry name" value="Transposase_8"/>
</dbReference>
<dbReference type="GO" id="GO:0004803">
    <property type="term" value="F:transposase activity"/>
    <property type="evidence" value="ECO:0007669"/>
    <property type="project" value="InterPro"/>
</dbReference>
<evidence type="ECO:0000313" key="5">
    <source>
        <dbReference type="Proteomes" id="UP000044625"/>
    </source>
</evidence>
<dbReference type="Gene3D" id="1.10.10.60">
    <property type="entry name" value="Homeodomain-like"/>
    <property type="match status" value="1"/>
</dbReference>
<dbReference type="InterPro" id="IPR009057">
    <property type="entry name" value="Homeodomain-like_sf"/>
</dbReference>
<evidence type="ECO:0000256" key="1">
    <source>
        <dbReference type="ARBA" id="ARBA00009964"/>
    </source>
</evidence>
<reference evidence="3" key="1">
    <citation type="submission" date="2015-03" db="EMBL/GenBank/DDBJ databases">
        <authorList>
            <person name="Murphy D."/>
        </authorList>
    </citation>
    <scope>NUCLEOTIDE SEQUENCE [LARGE SCALE GENOMIC DNA]</scope>
    <source>
        <strain evidence="3">A125KOH2</strain>
    </source>
</reference>
<keyword evidence="2" id="KW-0175">Coiled coil</keyword>
<dbReference type="PANTHER" id="PTHR33215:SF12">
    <property type="entry name" value="TRANSPOSASE INSN FOR INSERTION SEQUENCE ELEMENT IS911A-RELATED"/>
    <property type="match status" value="1"/>
</dbReference>
<evidence type="ECO:0000313" key="3">
    <source>
        <dbReference type="EMBL" id="CNI71746.1"/>
    </source>
</evidence>
<accession>A0A0T9RNH1</accession>
<dbReference type="EMBL" id="CQAZ01000115">
    <property type="protein sequence ID" value="CNI71746.1"/>
    <property type="molecule type" value="Genomic_DNA"/>
</dbReference>
<reference evidence="6" key="2">
    <citation type="submission" date="2015-03" db="EMBL/GenBank/DDBJ databases">
        <authorList>
            <consortium name="Pathogen Informatics"/>
        </authorList>
    </citation>
    <scope>NUCLEOTIDE SEQUENCE [LARGE SCALE GENOMIC DNA]</scope>
    <source>
        <strain evidence="6">A125KOH2</strain>
    </source>
</reference>
<comment type="similarity">
    <text evidence="1">Belongs to the transposase 8 family.</text>
</comment>
<dbReference type="SUPFAM" id="SSF46689">
    <property type="entry name" value="Homeodomain-like"/>
    <property type="match status" value="1"/>
</dbReference>
<evidence type="ECO:0000256" key="2">
    <source>
        <dbReference type="SAM" id="Coils"/>
    </source>
</evidence>
<dbReference type="Proteomes" id="UP000045840">
    <property type="component" value="Unassembled WGS sequence"/>
</dbReference>
<gene>
    <name evidence="3" type="ORF">ERS008529_04740</name>
    <name evidence="4" type="ORF">ERS137968_04961</name>
</gene>
<dbReference type="GO" id="GO:0006313">
    <property type="term" value="P:DNA transposition"/>
    <property type="evidence" value="ECO:0007669"/>
    <property type="project" value="InterPro"/>
</dbReference>
<proteinExistence type="inferred from homology"/>
<name>A0A0T9RNH1_9GAMM</name>
<organism evidence="3 6">
    <name type="scientific">Yersinia pekkanenii</name>
    <dbReference type="NCBI Taxonomy" id="1288385"/>
    <lineage>
        <taxon>Bacteria</taxon>
        <taxon>Pseudomonadati</taxon>
        <taxon>Pseudomonadota</taxon>
        <taxon>Gammaproteobacteria</taxon>
        <taxon>Enterobacterales</taxon>
        <taxon>Yersiniaceae</taxon>
        <taxon>Yersinia</taxon>
    </lineage>
</organism>
<reference evidence="4 5" key="3">
    <citation type="submission" date="2015-03" db="EMBL/GenBank/DDBJ databases">
        <authorList>
            <consortium name="Pathogen Informatics"/>
            <person name="Murphy D."/>
        </authorList>
    </citation>
    <scope>NUCLEOTIDE SEQUENCE [LARGE SCALE GENOMIC DNA]</scope>
    <source>
        <strain evidence="5">type strain: CIP110230</strain>
        <strain evidence="4">Type strain: CIP110230</strain>
    </source>
</reference>
<feature type="coiled-coil region" evidence="2">
    <location>
        <begin position="59"/>
        <end position="86"/>
    </location>
</feature>
<sequence>MTKYFTAEFKLEAAKLVVDQKYSHSEAAKAMNVSLSALSRWVGKLRLERQGKTPVGLPLTLEQIELRERKKRIQRLEMENEILKKATALLMSDSLNSSR</sequence>
<dbReference type="EMBL" id="CWJL01000127">
    <property type="protein sequence ID" value="CRY69803.1"/>
    <property type="molecule type" value="Genomic_DNA"/>
</dbReference>
<dbReference type="AlphaFoldDB" id="A0A0T9RNH1"/>
<dbReference type="Pfam" id="PF01527">
    <property type="entry name" value="HTH_Tnp_1"/>
    <property type="match status" value="1"/>
</dbReference>
<dbReference type="STRING" id="1288385.ERS137968_04961"/>